<dbReference type="SUPFAM" id="SSF52833">
    <property type="entry name" value="Thioredoxin-like"/>
    <property type="match status" value="1"/>
</dbReference>
<dbReference type="Gene3D" id="3.40.30.10">
    <property type="entry name" value="Glutaredoxin"/>
    <property type="match status" value="1"/>
</dbReference>
<dbReference type="InterPro" id="IPR011893">
    <property type="entry name" value="Selenoprotein_Rdx-typ"/>
</dbReference>
<proteinExistence type="predicted"/>
<evidence type="ECO:0000313" key="2">
    <source>
        <dbReference type="EMBL" id="SCU91154.1"/>
    </source>
</evidence>
<evidence type="ECO:0000313" key="3">
    <source>
        <dbReference type="Proteomes" id="UP000189911"/>
    </source>
</evidence>
<dbReference type="AlphaFoldDB" id="A0A1G4JKY7"/>
<dbReference type="Pfam" id="PF10262">
    <property type="entry name" value="Rdx"/>
    <property type="match status" value="1"/>
</dbReference>
<keyword evidence="3" id="KW-1185">Reference proteome</keyword>
<dbReference type="OrthoDB" id="60822at2759"/>
<dbReference type="EMBL" id="LT598448">
    <property type="protein sequence ID" value="SCU91154.1"/>
    <property type="molecule type" value="Genomic_DNA"/>
</dbReference>
<protein>
    <submittedName>
        <fullName evidence="2">LANO_0D10902g1_1</fullName>
    </submittedName>
</protein>
<reference evidence="3" key="1">
    <citation type="submission" date="2016-03" db="EMBL/GenBank/DDBJ databases">
        <authorList>
            <person name="Devillers Hugo."/>
        </authorList>
    </citation>
    <scope>NUCLEOTIDE SEQUENCE [LARGE SCALE GENOMIC DNA]</scope>
</reference>
<name>A0A1G4JKY7_9SACH</name>
<evidence type="ECO:0000256" key="1">
    <source>
        <dbReference type="ARBA" id="ARBA00023284"/>
    </source>
</evidence>
<dbReference type="PANTHER" id="PTHR36417:SF2">
    <property type="entry name" value="SELENOPROTEIN DOMAIN PROTEIN (AFU_ORTHOLOGUE AFUA_1G05220)"/>
    <property type="match status" value="1"/>
</dbReference>
<accession>A0A1G4JKY7</accession>
<dbReference type="InterPro" id="IPR036249">
    <property type="entry name" value="Thioredoxin-like_sf"/>
</dbReference>
<gene>
    <name evidence="2" type="ORF">LANO_0D10902G</name>
</gene>
<dbReference type="Proteomes" id="UP000189911">
    <property type="component" value="Chromosome D"/>
</dbReference>
<dbReference type="NCBIfam" id="TIGR02174">
    <property type="entry name" value="CXXU_selWTH"/>
    <property type="match status" value="1"/>
</dbReference>
<sequence>MPFPKVSIHFCTKCKWNLRSAWYLQELLQTFQDSLAEVSLVPGESGEFRVLGYSAPEGVEITIWDRKTDGGFPDSKFLKQRVKQLLLETSSVGAHLEREAISATLISHRDDETTEHCQDCV</sequence>
<dbReference type="PANTHER" id="PTHR36417">
    <property type="entry name" value="SELENOPROTEIN DOMAIN PROTEIN (AFU_ORTHOLOGUE AFUA_1G05220)"/>
    <property type="match status" value="1"/>
</dbReference>
<organism evidence="2 3">
    <name type="scientific">Lachancea nothofagi CBS 11611</name>
    <dbReference type="NCBI Taxonomy" id="1266666"/>
    <lineage>
        <taxon>Eukaryota</taxon>
        <taxon>Fungi</taxon>
        <taxon>Dikarya</taxon>
        <taxon>Ascomycota</taxon>
        <taxon>Saccharomycotina</taxon>
        <taxon>Saccharomycetes</taxon>
        <taxon>Saccharomycetales</taxon>
        <taxon>Saccharomycetaceae</taxon>
        <taxon>Lachancea</taxon>
    </lineage>
</organism>
<keyword evidence="1" id="KW-0676">Redox-active center</keyword>